<gene>
    <name evidence="2" type="ORF">CMQ_7418</name>
</gene>
<dbReference type="RefSeq" id="XP_014169898.1">
    <property type="nucleotide sequence ID" value="XM_014314423.1"/>
</dbReference>
<feature type="region of interest" description="Disordered" evidence="1">
    <location>
        <begin position="346"/>
        <end position="376"/>
    </location>
</feature>
<organism evidence="3">
    <name type="scientific">Grosmannia clavigera (strain kw1407 / UAMH 11150)</name>
    <name type="common">Blue stain fungus</name>
    <name type="synonym">Graphiocladiella clavigera</name>
    <dbReference type="NCBI Taxonomy" id="655863"/>
    <lineage>
        <taxon>Eukaryota</taxon>
        <taxon>Fungi</taxon>
        <taxon>Dikarya</taxon>
        <taxon>Ascomycota</taxon>
        <taxon>Pezizomycotina</taxon>
        <taxon>Sordariomycetes</taxon>
        <taxon>Sordariomycetidae</taxon>
        <taxon>Ophiostomatales</taxon>
        <taxon>Ophiostomataceae</taxon>
        <taxon>Leptographium</taxon>
    </lineage>
</organism>
<dbReference type="AlphaFoldDB" id="F0XP65"/>
<evidence type="ECO:0000256" key="1">
    <source>
        <dbReference type="SAM" id="MobiDB-lite"/>
    </source>
</evidence>
<feature type="region of interest" description="Disordered" evidence="1">
    <location>
        <begin position="1"/>
        <end position="57"/>
    </location>
</feature>
<dbReference type="GeneID" id="25980960"/>
<evidence type="ECO:0000313" key="3">
    <source>
        <dbReference type="Proteomes" id="UP000007796"/>
    </source>
</evidence>
<keyword evidence="3" id="KW-1185">Reference proteome</keyword>
<sequence>MQKTESTAGASGISGTPIPYDNEIIVLDSDTEDSDGPGRNHDADDSGGGCTGDDMTSTEHLIDEQGDLQLVVTAGPRIRQVFRVDSRALARSSEFWHHLINTSDDGPPTSKDIVEVDTGPQYTFTSLQALLSQPDPPALVPAAEMSTPTRTTGSIFGWPDSPDTSSRPLASQWMSNHQSLGGQMPAGSPSQVPQTSSASPTAPASPFYSMTVSPFASASHNQVDAFSSVAPVPFILPGTPVTTATTTATTTSASGVVSGMSNPLQATEAGRTIHLDLAEYRTHVDCLGTLLYAAHGRLDRVPTQPTLREFCSLVVLANRCDMVPIMRGHIHTWLHTAVMADDDEDDLGGLNGRGKGSGSSSNNGHGRGGGVQSPGIPPGLFTRLRIFWEVGSQTEFQRTLAMLAWHTQMDGNGGLACNQQNSRLPRPVVREEVVAVTGVADNVASHRKRIITLALDLLHRRIQLLQGPMSGSKLPPDQSDGNTITACDANGESCSCAVGKRAGRDCDAYYYGLLVQELGRKRVDPHRLPVPAAVRKSPHALCAILEYVHDAIDERTQPLQSRFLNGHGHCNPLSPMIVQLKSLRDEDTADLTEAQRKHFQEQSLKMGKKYWGM</sequence>
<feature type="region of interest" description="Disordered" evidence="1">
    <location>
        <begin position="148"/>
        <end position="204"/>
    </location>
</feature>
<reference evidence="2 3" key="1">
    <citation type="journal article" date="2011" name="Proc. Natl. Acad. Sci. U.S.A.">
        <title>Genome and transcriptome analyses of the mountain pine beetle-fungal symbiont Grosmannia clavigera, a lodgepole pine pathogen.</title>
        <authorList>
            <person name="DiGuistini S."/>
            <person name="Wang Y."/>
            <person name="Liao N.Y."/>
            <person name="Taylor G."/>
            <person name="Tanguay P."/>
            <person name="Feau N."/>
            <person name="Henrissat B."/>
            <person name="Chan S.K."/>
            <person name="Hesse-Orce U."/>
            <person name="Alamouti S.M."/>
            <person name="Tsui C.K.M."/>
            <person name="Docking R.T."/>
            <person name="Levasseur A."/>
            <person name="Haridas S."/>
            <person name="Robertson G."/>
            <person name="Birol I."/>
            <person name="Holt R.A."/>
            <person name="Marra M.A."/>
            <person name="Hamelin R.C."/>
            <person name="Hirst M."/>
            <person name="Jones S.J.M."/>
            <person name="Bohlmann J."/>
            <person name="Breuil C."/>
        </authorList>
    </citation>
    <scope>NUCLEOTIDE SEQUENCE [LARGE SCALE GENOMIC DNA]</scope>
    <source>
        <strain evidence="3">kw1407 / UAMH 11150</strain>
    </source>
</reference>
<accession>F0XP65</accession>
<proteinExistence type="predicted"/>
<dbReference type="EMBL" id="GL629801">
    <property type="protein sequence ID" value="EFX00416.1"/>
    <property type="molecule type" value="Genomic_DNA"/>
</dbReference>
<evidence type="ECO:0000313" key="2">
    <source>
        <dbReference type="EMBL" id="EFX00416.1"/>
    </source>
</evidence>
<feature type="compositionally biased region" description="Polar residues" evidence="1">
    <location>
        <begin position="162"/>
        <end position="181"/>
    </location>
</feature>
<dbReference type="HOGENOM" id="CLU_445525_0_0_1"/>
<feature type="compositionally biased region" description="Low complexity" evidence="1">
    <location>
        <begin position="195"/>
        <end position="204"/>
    </location>
</feature>
<name>F0XP65_GROCL</name>
<protein>
    <submittedName>
        <fullName evidence="2">Uncharacterized protein</fullName>
    </submittedName>
</protein>
<dbReference type="Proteomes" id="UP000007796">
    <property type="component" value="Unassembled WGS sequence"/>
</dbReference>
<dbReference type="InParanoid" id="F0XP65"/>